<dbReference type="KEGG" id="kne:92182939"/>
<dbReference type="Pfam" id="PF15024">
    <property type="entry name" value="Glyco_transf_18"/>
    <property type="match status" value="1"/>
</dbReference>
<keyword evidence="1" id="KW-0732">Signal</keyword>
<organism evidence="3 4">
    <name type="scientific">Kwoniella newhampshirensis</name>
    <dbReference type="NCBI Taxonomy" id="1651941"/>
    <lineage>
        <taxon>Eukaryota</taxon>
        <taxon>Fungi</taxon>
        <taxon>Dikarya</taxon>
        <taxon>Basidiomycota</taxon>
        <taxon>Agaricomycotina</taxon>
        <taxon>Tremellomycetes</taxon>
        <taxon>Tremellales</taxon>
        <taxon>Cryptococcaceae</taxon>
        <taxon>Kwoniella</taxon>
    </lineage>
</organism>
<evidence type="ECO:0000259" key="2">
    <source>
        <dbReference type="Pfam" id="PF15024"/>
    </source>
</evidence>
<evidence type="ECO:0000256" key="1">
    <source>
        <dbReference type="SAM" id="SignalP"/>
    </source>
</evidence>
<evidence type="ECO:0000313" key="4">
    <source>
        <dbReference type="Proteomes" id="UP001388673"/>
    </source>
</evidence>
<keyword evidence="4" id="KW-1185">Reference proteome</keyword>
<dbReference type="GO" id="GO:0030144">
    <property type="term" value="F:alpha-1,6-mannosylglycoprotein 6-beta-N-acetylglucosaminyltransferase activity"/>
    <property type="evidence" value="ECO:0007669"/>
    <property type="project" value="InterPro"/>
</dbReference>
<dbReference type="Proteomes" id="UP001388673">
    <property type="component" value="Unassembled WGS sequence"/>
</dbReference>
<dbReference type="EMBL" id="JBCAWK010000011">
    <property type="protein sequence ID" value="KAK8846595.1"/>
    <property type="molecule type" value="Genomic_DNA"/>
</dbReference>
<name>A0AAW0YUK3_9TREE</name>
<sequence>MWSRRRFMAAVCVALVCLIAYFQRVPYTAEQQVDNDARWRLATARRVSELRRKLKDYYPPGWNHDGPRMNYMALDRLAACLEQGNCPPGSDTVILLVSHHFAQARDGWAAGEEVWAHSVHMAFDSLNYTLLYAVDDSEMLFIYRSIPDLIPILLLQPSNVEKCVARNNSYYLDQNLASGFPIDWETPGRHGCVKRVGYEEGIPLWKMFSWAWWEAPLHPMGRIWTLGPEDWGYFKHNLGNTYLGYSVQDRCERIPFYEQREHRGLVLAKRADYMTGNNMAWPDILPDIISSVPQDENGRAFELLATASGSLGDKFKGVRNVGPMDRNSWLNEVAKSKFMLAVGRPYLSPSPYDALCFGVPFINVIYSRNKNDPEDRKQWRTQHDALKFFDPPYVYHVLEKSAEELSAAILGAINNPIGRWIPPAMTLDATRERHLELATHDWRSRASTEFPELYEPSVSLTIRFSLSLTYTRT</sequence>
<protein>
    <recommendedName>
        <fullName evidence="2">Glycosyltransferase family 18 catalytic domain-containing protein</fullName>
    </recommendedName>
</protein>
<feature type="chain" id="PRO_5043710296" description="Glycosyltransferase family 18 catalytic domain-containing protein" evidence="1">
    <location>
        <begin position="25"/>
        <end position="473"/>
    </location>
</feature>
<dbReference type="GeneID" id="92182939"/>
<evidence type="ECO:0000313" key="3">
    <source>
        <dbReference type="EMBL" id="KAK8846595.1"/>
    </source>
</evidence>
<proteinExistence type="predicted"/>
<dbReference type="RefSeq" id="XP_066800545.1">
    <property type="nucleotide sequence ID" value="XM_066948772.1"/>
</dbReference>
<feature type="domain" description="Glycosyltransferase family 18 catalytic" evidence="2">
    <location>
        <begin position="231"/>
        <end position="434"/>
    </location>
</feature>
<dbReference type="InterPro" id="IPR026116">
    <property type="entry name" value="GT18_cat"/>
</dbReference>
<gene>
    <name evidence="3" type="ORF">IAR55_005681</name>
</gene>
<reference evidence="3 4" key="1">
    <citation type="journal article" date="2024" name="bioRxiv">
        <title>Comparative genomics of Cryptococcus and Kwoniella reveals pathogenesis evolution and contrasting karyotype dynamics via intercentromeric recombination or chromosome fusion.</title>
        <authorList>
            <person name="Coelho M.A."/>
            <person name="David-Palma M."/>
            <person name="Shea T."/>
            <person name="Bowers K."/>
            <person name="McGinley-Smith S."/>
            <person name="Mohammad A.W."/>
            <person name="Gnirke A."/>
            <person name="Yurkov A.M."/>
            <person name="Nowrousian M."/>
            <person name="Sun S."/>
            <person name="Cuomo C.A."/>
            <person name="Heitman J."/>
        </authorList>
    </citation>
    <scope>NUCLEOTIDE SEQUENCE [LARGE SCALE GENOMIC DNA]</scope>
    <source>
        <strain evidence="3 4">CBS 13917</strain>
    </source>
</reference>
<comment type="caution">
    <text evidence="3">The sequence shown here is derived from an EMBL/GenBank/DDBJ whole genome shotgun (WGS) entry which is preliminary data.</text>
</comment>
<dbReference type="AlphaFoldDB" id="A0AAW0YUK3"/>
<accession>A0AAW0YUK3</accession>
<feature type="signal peptide" evidence="1">
    <location>
        <begin position="1"/>
        <end position="24"/>
    </location>
</feature>